<comment type="function">
    <text evidence="6">Lipolytic acyl hydrolase (LAH).</text>
</comment>
<dbReference type="PANTHER" id="PTHR32176:SF120">
    <property type="entry name" value="PATATIN"/>
    <property type="match status" value="1"/>
</dbReference>
<keyword evidence="10" id="KW-1185">Reference proteome</keyword>
<comment type="caution">
    <text evidence="9">The sequence shown here is derived from an EMBL/GenBank/DDBJ whole genome shotgun (WGS) entry which is preliminary data.</text>
</comment>
<proteinExistence type="inferred from homology"/>
<dbReference type="OrthoDB" id="1658288at2759"/>
<keyword evidence="3 5" id="KW-0443">Lipid metabolism</keyword>
<comment type="similarity">
    <text evidence="1 6">Belongs to the patatin family.</text>
</comment>
<dbReference type="Pfam" id="PF01734">
    <property type="entry name" value="Patatin"/>
    <property type="match status" value="1"/>
</dbReference>
<keyword evidence="5 6" id="KW-0378">Hydrolase</keyword>
<feature type="active site" description="Proton acceptor" evidence="5">
    <location>
        <position position="273"/>
    </location>
</feature>
<dbReference type="Gramene" id="TVU24356">
    <property type="protein sequence ID" value="TVU24356"/>
    <property type="gene ID" value="EJB05_26788"/>
</dbReference>
<evidence type="ECO:0000256" key="2">
    <source>
        <dbReference type="ARBA" id="ARBA00022821"/>
    </source>
</evidence>
<organism evidence="9 10">
    <name type="scientific">Eragrostis curvula</name>
    <name type="common">weeping love grass</name>
    <dbReference type="NCBI Taxonomy" id="38414"/>
    <lineage>
        <taxon>Eukaryota</taxon>
        <taxon>Viridiplantae</taxon>
        <taxon>Streptophyta</taxon>
        <taxon>Embryophyta</taxon>
        <taxon>Tracheophyta</taxon>
        <taxon>Spermatophyta</taxon>
        <taxon>Magnoliopsida</taxon>
        <taxon>Liliopsida</taxon>
        <taxon>Poales</taxon>
        <taxon>Poaceae</taxon>
        <taxon>PACMAD clade</taxon>
        <taxon>Chloridoideae</taxon>
        <taxon>Eragrostideae</taxon>
        <taxon>Eragrostidinae</taxon>
        <taxon>Eragrostis</taxon>
    </lineage>
</organism>
<protein>
    <recommendedName>
        <fullName evidence="6">Patatin</fullName>
        <ecNumber evidence="6">3.1.1.-</ecNumber>
    </recommendedName>
</protein>
<gene>
    <name evidence="9" type="ORF">EJB05_26788</name>
</gene>
<feature type="region of interest" description="Disordered" evidence="7">
    <location>
        <begin position="1"/>
        <end position="25"/>
    </location>
</feature>
<dbReference type="EMBL" id="RWGY01000013">
    <property type="protein sequence ID" value="TVU24356.1"/>
    <property type="molecule type" value="Genomic_DNA"/>
</dbReference>
<comment type="function">
    <text evidence="4">Possesses non-specific lipolytic acyl hydrolase (LAH) activity. Hydrolyzes phospholipids as well as galactolipids. May play a role in disease resistance.</text>
</comment>
<keyword evidence="5 6" id="KW-0442">Lipid degradation</keyword>
<evidence type="ECO:0000256" key="5">
    <source>
        <dbReference type="PROSITE-ProRule" id="PRU01161"/>
    </source>
</evidence>
<feature type="region of interest" description="Disordered" evidence="7">
    <location>
        <begin position="473"/>
        <end position="495"/>
    </location>
</feature>
<dbReference type="GO" id="GO:0016042">
    <property type="term" value="P:lipid catabolic process"/>
    <property type="evidence" value="ECO:0007669"/>
    <property type="project" value="UniProtKB-UniRule"/>
</dbReference>
<feature type="short sequence motif" description="GXSXG" evidence="5">
    <location>
        <begin position="77"/>
        <end position="81"/>
    </location>
</feature>
<dbReference type="GO" id="GO:0047372">
    <property type="term" value="F:monoacylglycerol lipase activity"/>
    <property type="evidence" value="ECO:0007669"/>
    <property type="project" value="TreeGrafter"/>
</dbReference>
<dbReference type="GO" id="GO:0004620">
    <property type="term" value="F:phospholipase activity"/>
    <property type="evidence" value="ECO:0007669"/>
    <property type="project" value="TreeGrafter"/>
</dbReference>
<feature type="active site" description="Nucleophile" evidence="5">
    <location>
        <position position="79"/>
    </location>
</feature>
<evidence type="ECO:0000256" key="1">
    <source>
        <dbReference type="ARBA" id="ARBA00010240"/>
    </source>
</evidence>
<evidence type="ECO:0000256" key="7">
    <source>
        <dbReference type="SAM" id="MobiDB-lite"/>
    </source>
</evidence>
<dbReference type="Proteomes" id="UP000324897">
    <property type="component" value="Chromosome 2"/>
</dbReference>
<comment type="domain">
    <text evidence="6">The nitrogen atoms of the two glycine residues in the GGXR motif define the oxyanion hole, and stabilize the oxyanion that forms during the nucleophilic attack by the catalytic serine during substrate cleavage.</text>
</comment>
<dbReference type="PROSITE" id="PS51635">
    <property type="entry name" value="PNPLA"/>
    <property type="match status" value="1"/>
</dbReference>
<name>A0A5J9ULC7_9POAL</name>
<dbReference type="Gene3D" id="3.40.1090.10">
    <property type="entry name" value="Cytosolic phospholipase A2 catalytic domain"/>
    <property type="match status" value="1"/>
</dbReference>
<dbReference type="InterPro" id="IPR002641">
    <property type="entry name" value="PNPLA_dom"/>
</dbReference>
<evidence type="ECO:0000256" key="6">
    <source>
        <dbReference type="RuleBase" id="RU361262"/>
    </source>
</evidence>
<dbReference type="GO" id="GO:0006952">
    <property type="term" value="P:defense response"/>
    <property type="evidence" value="ECO:0007669"/>
    <property type="project" value="UniProtKB-KW"/>
</dbReference>
<accession>A0A5J9ULC7</accession>
<dbReference type="SUPFAM" id="SSF52151">
    <property type="entry name" value="FabD/lysophospholipase-like"/>
    <property type="match status" value="1"/>
</dbReference>
<sequence length="495" mass="54385">MTGEGSSSGAVHKTEGAAPRPKLPAPKNGEHITILSIDGGGIRGLIPLAILAFLEEELKEIDGEDAAIADYFDVIAGTSMGGLIAAMLAAPNEARTRPKYSVDDIEGFYRHHGPKIFNSTRYLRGSIQPIVIYFILKFWSPHLKLWGTVGWVCHNIHKRWKWAQDKESLMLACMGPKYDGKALEEAIKEKMDGLTIADTVTAIVVPTFDVKRLEPVIFSSFKPPTGIKEKKSPSLKDVCMGTTAAPTFFPAHPFKNVFVQDGVTKTEHYHLVDGGLAANNPTMVAITSVATQVLRNNPDYPVLGKHSYKKYMILSIGTSYAKERDIYTADECREWGALDWVCKGEYNPLIDMLSYGNDFLVNHHVASLFQSQDCEANNYLRIQATVSDSSEIDGSFKKKGVIPMDAATDVNMDKLYKIGGRLLGMPMARTDVTTGKYKDVDTTLNKDKLKDFAKKLKVERNLRLMGVREAEAGKGVQLKTEKGSGGGGGKSKSKS</sequence>
<feature type="compositionally biased region" description="Gly residues" evidence="7">
    <location>
        <begin position="483"/>
        <end position="495"/>
    </location>
</feature>
<dbReference type="AlphaFoldDB" id="A0A5J9ULC7"/>
<dbReference type="EC" id="3.1.1.-" evidence="6"/>
<reference evidence="9 10" key="1">
    <citation type="journal article" date="2019" name="Sci. Rep.">
        <title>A high-quality genome of Eragrostis curvula grass provides insights into Poaceae evolution and supports new strategies to enhance forage quality.</title>
        <authorList>
            <person name="Carballo J."/>
            <person name="Santos B.A.C.M."/>
            <person name="Zappacosta D."/>
            <person name="Garbus I."/>
            <person name="Selva J.P."/>
            <person name="Gallo C.A."/>
            <person name="Diaz A."/>
            <person name="Albertini E."/>
            <person name="Caccamo M."/>
            <person name="Echenique V."/>
        </authorList>
    </citation>
    <scope>NUCLEOTIDE SEQUENCE [LARGE SCALE GENOMIC DNA]</scope>
    <source>
        <strain evidence="10">cv. Victoria</strain>
        <tissue evidence="9">Leaf</tissue>
    </source>
</reference>
<evidence type="ECO:0000313" key="9">
    <source>
        <dbReference type="EMBL" id="TVU24356.1"/>
    </source>
</evidence>
<feature type="domain" description="PNPLA" evidence="8">
    <location>
        <begin position="35"/>
        <end position="286"/>
    </location>
</feature>
<evidence type="ECO:0000256" key="4">
    <source>
        <dbReference type="ARBA" id="ARBA00025642"/>
    </source>
</evidence>
<dbReference type="PANTHER" id="PTHR32176">
    <property type="entry name" value="XYLOSE ISOMERASE"/>
    <property type="match status" value="1"/>
</dbReference>
<evidence type="ECO:0000259" key="8">
    <source>
        <dbReference type="PROSITE" id="PS51635"/>
    </source>
</evidence>
<feature type="short sequence motif" description="GXGXXG" evidence="5">
    <location>
        <begin position="39"/>
        <end position="44"/>
    </location>
</feature>
<dbReference type="InterPro" id="IPR016035">
    <property type="entry name" value="Acyl_Trfase/lysoPLipase"/>
</dbReference>
<evidence type="ECO:0000313" key="10">
    <source>
        <dbReference type="Proteomes" id="UP000324897"/>
    </source>
</evidence>
<keyword evidence="2" id="KW-0611">Plant defense</keyword>
<feature type="short sequence motif" description="DGA/G" evidence="5">
    <location>
        <begin position="273"/>
        <end position="275"/>
    </location>
</feature>
<evidence type="ECO:0000256" key="3">
    <source>
        <dbReference type="ARBA" id="ARBA00023098"/>
    </source>
</evidence>
<feature type="non-terminal residue" evidence="9">
    <location>
        <position position="1"/>
    </location>
</feature>